<comment type="caution">
    <text evidence="1">The sequence shown here is derived from an EMBL/GenBank/DDBJ whole genome shotgun (WGS) entry which is preliminary data.</text>
</comment>
<protein>
    <submittedName>
        <fullName evidence="1">Phospholipase D family protein</fullName>
    </submittedName>
</protein>
<dbReference type="CDD" id="cd09117">
    <property type="entry name" value="PLDc_Bfil_DEXD_like"/>
    <property type="match status" value="1"/>
</dbReference>
<organism evidence="1 2">
    <name type="scientific">Fictibacillus terranigra</name>
    <dbReference type="NCBI Taxonomy" id="3058424"/>
    <lineage>
        <taxon>Bacteria</taxon>
        <taxon>Bacillati</taxon>
        <taxon>Bacillota</taxon>
        <taxon>Bacilli</taxon>
        <taxon>Bacillales</taxon>
        <taxon>Fictibacillaceae</taxon>
        <taxon>Fictibacillus</taxon>
    </lineage>
</organism>
<proteinExistence type="predicted"/>
<name>A0ABT8E620_9BACL</name>
<reference evidence="1" key="1">
    <citation type="submission" date="2023-06" db="EMBL/GenBank/DDBJ databases">
        <title>Draft Genome Sequences of Representative Paenibacillus Polymyxa, Bacillus cereus, Fictibacillus sp., and Brevibacillus agri Strains Isolated from Amazonian Dark Earth.</title>
        <authorList>
            <person name="Pellegrinetti T.A."/>
            <person name="Cunha I.C.M."/>
            <person name="Chaves M.G."/>
            <person name="Freitas A.S."/>
            <person name="Silva A.V.R."/>
            <person name="Tsai S.M."/>
            <person name="Mendes L.W."/>
        </authorList>
    </citation>
    <scope>NUCLEOTIDE SEQUENCE</scope>
    <source>
        <strain evidence="1">CENA-BCM004</strain>
    </source>
</reference>
<accession>A0ABT8E620</accession>
<dbReference type="Gene3D" id="3.30.870.10">
    <property type="entry name" value="Endonuclease Chain A"/>
    <property type="match status" value="2"/>
</dbReference>
<dbReference type="Proteomes" id="UP001168694">
    <property type="component" value="Unassembled WGS sequence"/>
</dbReference>
<keyword evidence="2" id="KW-1185">Reference proteome</keyword>
<evidence type="ECO:0000313" key="2">
    <source>
        <dbReference type="Proteomes" id="UP001168694"/>
    </source>
</evidence>
<dbReference type="RefSeq" id="WP_290399470.1">
    <property type="nucleotide sequence ID" value="NZ_JAUHLN010000002.1"/>
</dbReference>
<gene>
    <name evidence="1" type="ORF">QYF49_10020</name>
</gene>
<dbReference type="EMBL" id="JAUHLN010000002">
    <property type="protein sequence ID" value="MDN4073336.1"/>
    <property type="molecule type" value="Genomic_DNA"/>
</dbReference>
<evidence type="ECO:0000313" key="1">
    <source>
        <dbReference type="EMBL" id="MDN4073336.1"/>
    </source>
</evidence>
<sequence length="881" mass="103330">MMKRIDLIEELKEPGYKVALVTSYSTDLLFFEKMILRHFIEQNCTYLGLFVDQKCLFESITKPNISELGKSYIIKGMETNHAFHPKVYLLLGEHKAKVLIGSGNLTPAGFITNHEVFNRFTIDTVGREYEYLAEIQAAFQLFQSFNKEHNNKMWQELFSKTKEFSYLMQDTARESSLLTNQEQSMQEQLNQFIPNGIKEIECFVPYFDQSLSLIKEWNERYQPEQIKIYLQNKHTNFPRHLLLESNISLYQADFLEESHKRYHGKVFRFIGESTEVIIYGSGNCSRQAFLLNSQFDGNSEAIVVEVGEKGEFDHIFEKCITLTPLPIPLPEDFRTIEEDVQGEIEKEPFRIYFIDGILRDQQLFITLKTDLLLKSILLEDSIEGVLAETNGNVFTYVFNTKTEPLSPVLSLIGYTKERSISFMGWYHDTVSLQNTFHNMKKSVHFQLPNDPYLEDYHNIVALLDDLQNRLILTERDIDETEQTNTRMKSIHAQAELSQVEEYVSSNPDDYYTLEETDVAYGSIGNVDVIGNLIRILLKGFYEESAETIKSTSEKFDSNLEKLQTVDIPKDLREKLQKRMKNFMTKYNKGINSERYLENIEPDIMIKNMTIYLGFLNLLEQKLGEHFLTKNELVLECFEVVKALEHYSQNNILDMSREDMQMLLIHTLGTIAAEGYILEKTEDNYHILRNEKKKLGQLLKNIHKQIHPIGKNIHNYSIQISLLLQRKFGIDMDKEAYEQSFHKMFPLLSFEQLVSKIRSMDITVKKIPLVDEPDLCLEREVKLTPEFHHKQLNILAEMLAVEEWEETSAFKIRWFNVNPEMPVQRFVLYYNQKKRVLKRKYVYKQRDREPYIEQKNNVYKHQLISAAERGDTSIICEGFRTK</sequence>